<dbReference type="InterPro" id="IPR032637">
    <property type="entry name" value="Phage_holin-like"/>
</dbReference>
<dbReference type="AlphaFoldDB" id="A0A3Q9JNB0"/>
<evidence type="ECO:0008006" key="4">
    <source>
        <dbReference type="Google" id="ProtNLM"/>
    </source>
</evidence>
<accession>A0A3Q9JNB0</accession>
<dbReference type="KEGG" id="emo:DM558_07660"/>
<keyword evidence="3" id="KW-1185">Reference proteome</keyword>
<gene>
    <name evidence="2" type="ORF">DM558_07660</name>
</gene>
<name>A0A3Q9JNB0_9GAMM</name>
<dbReference type="Proteomes" id="UP000273143">
    <property type="component" value="Chromosome"/>
</dbReference>
<keyword evidence="1" id="KW-1133">Transmembrane helix</keyword>
<dbReference type="EMBL" id="CP029822">
    <property type="protein sequence ID" value="AZS50662.1"/>
    <property type="molecule type" value="Genomic_DNA"/>
</dbReference>
<evidence type="ECO:0000313" key="3">
    <source>
        <dbReference type="Proteomes" id="UP000273143"/>
    </source>
</evidence>
<protein>
    <recommendedName>
        <fullName evidence="4">Phage holin family protein</fullName>
    </recommendedName>
</protein>
<keyword evidence="1" id="KW-0812">Transmembrane</keyword>
<evidence type="ECO:0000313" key="2">
    <source>
        <dbReference type="EMBL" id="AZS50662.1"/>
    </source>
</evidence>
<sequence length="125" mass="13473">MPIQTTSTWTLGIYGFSFIGLLSGVHPAAIWGALIGSIIYLVAAPQHRPFKKFVCFFTAWVVGYYVALELVKQGFSKTEGAIACLASAISLPIIFAIIDVISNGKLFGLISEVIKKRYGGGNDDN</sequence>
<feature type="transmembrane region" description="Helical" evidence="1">
    <location>
        <begin position="12"/>
        <end position="43"/>
    </location>
</feature>
<feature type="transmembrane region" description="Helical" evidence="1">
    <location>
        <begin position="50"/>
        <end position="68"/>
    </location>
</feature>
<dbReference type="Pfam" id="PF16931">
    <property type="entry name" value="Phage_holin_8"/>
    <property type="match status" value="1"/>
</dbReference>
<feature type="transmembrane region" description="Helical" evidence="1">
    <location>
        <begin position="80"/>
        <end position="101"/>
    </location>
</feature>
<keyword evidence="1" id="KW-0472">Membrane</keyword>
<organism evidence="2 3">
    <name type="scientific">Entomomonas moraniae</name>
    <dbReference type="NCBI Taxonomy" id="2213226"/>
    <lineage>
        <taxon>Bacteria</taxon>
        <taxon>Pseudomonadati</taxon>
        <taxon>Pseudomonadota</taxon>
        <taxon>Gammaproteobacteria</taxon>
        <taxon>Pseudomonadales</taxon>
        <taxon>Pseudomonadaceae</taxon>
        <taxon>Entomomonas</taxon>
    </lineage>
</organism>
<dbReference type="RefSeq" id="WP_127163183.1">
    <property type="nucleotide sequence ID" value="NZ_CP029822.1"/>
</dbReference>
<proteinExistence type="predicted"/>
<reference evidence="3" key="1">
    <citation type="submission" date="2018-06" db="EMBL/GenBank/DDBJ databases">
        <title>Complete genome of Pseudomonas insecticola strain QZS01.</title>
        <authorList>
            <person name="Wang J."/>
            <person name="Su Q."/>
        </authorList>
    </citation>
    <scope>NUCLEOTIDE SEQUENCE [LARGE SCALE GENOMIC DNA]</scope>
    <source>
        <strain evidence="3">QZS01</strain>
    </source>
</reference>
<evidence type="ECO:0000256" key="1">
    <source>
        <dbReference type="SAM" id="Phobius"/>
    </source>
</evidence>